<name>A0A7W6UXE5_9HYPH</name>
<comment type="caution">
    <text evidence="3">The sequence shown here is derived from an EMBL/GenBank/DDBJ whole genome shotgun (WGS) entry which is preliminary data.</text>
</comment>
<gene>
    <name evidence="2" type="ORF">GGE31_001107</name>
    <name evidence="1" type="ORF">GGE33_000678</name>
    <name evidence="3" type="ORF">GGE35_001106</name>
</gene>
<evidence type="ECO:0008006" key="7">
    <source>
        <dbReference type="Google" id="ProtNLM"/>
    </source>
</evidence>
<evidence type="ECO:0000313" key="3">
    <source>
        <dbReference type="EMBL" id="MBB4445324.1"/>
    </source>
</evidence>
<organism evidence="3 6">
    <name type="scientific">Aliirhizobium cellulosilyticum</name>
    <dbReference type="NCBI Taxonomy" id="393664"/>
    <lineage>
        <taxon>Bacteria</taxon>
        <taxon>Pseudomonadati</taxon>
        <taxon>Pseudomonadota</taxon>
        <taxon>Alphaproteobacteria</taxon>
        <taxon>Hyphomicrobiales</taxon>
        <taxon>Rhizobiaceae</taxon>
        <taxon>Aliirhizobium</taxon>
    </lineage>
</organism>
<dbReference type="EMBL" id="JACIGW010000001">
    <property type="protein sequence ID" value="MBB4346970.1"/>
    <property type="molecule type" value="Genomic_DNA"/>
</dbReference>
<evidence type="ECO:0000313" key="6">
    <source>
        <dbReference type="Proteomes" id="UP000576087"/>
    </source>
</evidence>
<accession>A0A7W6UXE5</accession>
<dbReference type="Proteomes" id="UP000576087">
    <property type="component" value="Unassembled WGS sequence"/>
</dbReference>
<protein>
    <recommendedName>
        <fullName evidence="7">PilZ domain-containing protein</fullName>
    </recommendedName>
</protein>
<reference evidence="4 5" key="1">
    <citation type="submission" date="2020-08" db="EMBL/GenBank/DDBJ databases">
        <title>Genomic Encyclopedia of Type Strains, Phase IV (KMG-V): Genome sequencing to study the core and pangenomes of soil and plant-associated prokaryotes.</title>
        <authorList>
            <person name="Whitman W."/>
        </authorList>
    </citation>
    <scope>NUCLEOTIDE SEQUENCE [LARGE SCALE GENOMIC DNA]</scope>
    <source>
        <strain evidence="2 5">SEMIA 444</strain>
        <strain evidence="1 4">SEMIA 448</strain>
        <strain evidence="3 6">SEMIA 452</strain>
    </source>
</reference>
<evidence type="ECO:0000313" key="4">
    <source>
        <dbReference type="Proteomes" id="UP000520770"/>
    </source>
</evidence>
<proteinExistence type="predicted"/>
<dbReference type="Proteomes" id="UP000524535">
    <property type="component" value="Unassembled WGS sequence"/>
</dbReference>
<evidence type="ECO:0000313" key="5">
    <source>
        <dbReference type="Proteomes" id="UP000524535"/>
    </source>
</evidence>
<evidence type="ECO:0000313" key="2">
    <source>
        <dbReference type="EMBL" id="MBB4410636.1"/>
    </source>
</evidence>
<dbReference type="AlphaFoldDB" id="A0A7W6UXE5"/>
<dbReference type="RefSeq" id="WP_183821226.1">
    <property type="nucleotide sequence ID" value="NZ_JACIGW010000001.1"/>
</dbReference>
<dbReference type="Proteomes" id="UP000520770">
    <property type="component" value="Unassembled WGS sequence"/>
</dbReference>
<evidence type="ECO:0000313" key="1">
    <source>
        <dbReference type="EMBL" id="MBB4346970.1"/>
    </source>
</evidence>
<keyword evidence="5" id="KW-1185">Reference proteome</keyword>
<sequence>MLENSKPRHYLAQFYGANDNPHVRYRRTNIIARAVYPNGGVKSFSSLQVRIVGICETGALIQTGAVEFLPDHFYLCLGENEVIFTCAKRNVMKDKMVLVFSQAEDTFFINSLAKGGLPLTTLKRMRASTVVRTRTMRSGHS</sequence>
<dbReference type="EMBL" id="JACIGY010000001">
    <property type="protein sequence ID" value="MBB4410636.1"/>
    <property type="molecule type" value="Genomic_DNA"/>
</dbReference>
<dbReference type="EMBL" id="JACIHM010000001">
    <property type="protein sequence ID" value="MBB4445324.1"/>
    <property type="molecule type" value="Genomic_DNA"/>
</dbReference>